<dbReference type="AlphaFoldDB" id="A0A7C8L203"/>
<evidence type="ECO:0000256" key="1">
    <source>
        <dbReference type="SAM" id="Phobius"/>
    </source>
</evidence>
<keyword evidence="1" id="KW-1133">Transmembrane helix</keyword>
<feature type="transmembrane region" description="Helical" evidence="1">
    <location>
        <begin position="136"/>
        <end position="156"/>
    </location>
</feature>
<feature type="transmembrane region" description="Helical" evidence="1">
    <location>
        <begin position="40"/>
        <end position="62"/>
    </location>
</feature>
<feature type="transmembrane region" description="Helical" evidence="1">
    <location>
        <begin position="108"/>
        <end position="130"/>
    </location>
</feature>
<sequence length="229" mass="26098">MVLFDFFRIAHIIAGFTALVIFWITVIVKKGGPLHKRIGWLYVYSMAIVAISAFYMGFFRIFIDKSSDTGVISFSWFLVYIAVLSSATVWYGLRVLRYKRRTTRNVRLDVLGFPVLLFLSSIGISVYGFIINMSLLSYFPLVGLFLSGSQLIYWLRKPAIKGHWYIEHLIGMLSCSISTITAFLVFGAPRLLNIDSVSVILWFTPTILLTPVIIGFSVYYGNKFNKVRV</sequence>
<feature type="transmembrane region" description="Helical" evidence="1">
    <location>
        <begin position="74"/>
        <end position="96"/>
    </location>
</feature>
<dbReference type="RefSeq" id="WP_153400860.1">
    <property type="nucleotide sequence ID" value="NZ_ML762424.1"/>
</dbReference>
<accession>A0A7C8L203</accession>
<dbReference type="EMBL" id="WEID01000004">
    <property type="protein sequence ID" value="KAB8139353.1"/>
    <property type="molecule type" value="Genomic_DNA"/>
</dbReference>
<keyword evidence="3" id="KW-1185">Reference proteome</keyword>
<keyword evidence="1" id="KW-0472">Membrane</keyword>
<dbReference type="OrthoDB" id="5984490at2"/>
<feature type="transmembrane region" description="Helical" evidence="1">
    <location>
        <begin position="6"/>
        <end position="28"/>
    </location>
</feature>
<proteinExistence type="predicted"/>
<evidence type="ECO:0000313" key="2">
    <source>
        <dbReference type="EMBL" id="KAB8139353.1"/>
    </source>
</evidence>
<comment type="caution">
    <text evidence="2">The sequence shown here is derived from an EMBL/GenBank/DDBJ whole genome shotgun (WGS) entry which is preliminary data.</text>
</comment>
<keyword evidence="1" id="KW-0812">Transmembrane</keyword>
<evidence type="ECO:0000313" key="3">
    <source>
        <dbReference type="Proteomes" id="UP000480246"/>
    </source>
</evidence>
<feature type="transmembrane region" description="Helical" evidence="1">
    <location>
        <begin position="200"/>
        <end position="220"/>
    </location>
</feature>
<feature type="transmembrane region" description="Helical" evidence="1">
    <location>
        <begin position="168"/>
        <end position="188"/>
    </location>
</feature>
<gene>
    <name evidence="2" type="ORF">F9U64_00735</name>
</gene>
<protein>
    <submittedName>
        <fullName evidence="2">DUF2306 domain-containing protein</fullName>
    </submittedName>
</protein>
<organism evidence="2 3">
    <name type="scientific">Gracilibacillus oryzae</name>
    <dbReference type="NCBI Taxonomy" id="1672701"/>
    <lineage>
        <taxon>Bacteria</taxon>
        <taxon>Bacillati</taxon>
        <taxon>Bacillota</taxon>
        <taxon>Bacilli</taxon>
        <taxon>Bacillales</taxon>
        <taxon>Bacillaceae</taxon>
        <taxon>Gracilibacillus</taxon>
    </lineage>
</organism>
<name>A0A7C8L203_9BACI</name>
<dbReference type="Proteomes" id="UP000480246">
    <property type="component" value="Unassembled WGS sequence"/>
</dbReference>
<reference evidence="2 3" key="1">
    <citation type="submission" date="2019-10" db="EMBL/GenBank/DDBJ databases">
        <title>Gracilibacillus sp. nov. isolated from rice seeds.</title>
        <authorList>
            <person name="He S."/>
        </authorList>
    </citation>
    <scope>NUCLEOTIDE SEQUENCE [LARGE SCALE GENOMIC DNA]</scope>
    <source>
        <strain evidence="2 3">TD8</strain>
    </source>
</reference>